<protein>
    <recommendedName>
        <fullName evidence="4">F-box domain-containing protein</fullName>
    </recommendedName>
</protein>
<dbReference type="OrthoDB" id="3050358at2759"/>
<dbReference type="AlphaFoldDB" id="A0A4Y7T4E8"/>
<sequence length="370" mass="41454">MDTVRYQKRLRLSASPTGESDHPWNVSPNPPSDRLISSTLAVSKHPDKVLAKTMAPHDRTHVQGCSMLALPNESLFEIASYIPEDPRQLKSFMMVCRRTCEIGEYIRYTSLTIRGADKSGRHLLAMLQSGSTISIKYCKLVKRLWYSGAPDEYSMLSNQLLSSILPQLTNLRTLVVDARRIDTEHLLKRLSLSGIMRRSVHPALSITKIWNMKGDFTVVTLPSLKYLKLISRESSLWSLGSYRALTELDLDFSMDIDTLADFLSTAESSVLSSTLRILGIRFPRVMSLPMALPLISEAFPTLSGLYIQKSGAAPRLRFLLLDTLVVLRNGPKKEQETFALNPVLAKITEAEECLILGRPGELHLGVKSKR</sequence>
<evidence type="ECO:0000313" key="2">
    <source>
        <dbReference type="EMBL" id="TEB28818.1"/>
    </source>
</evidence>
<gene>
    <name evidence="2" type="ORF">FA13DRAFT_1711522</name>
</gene>
<keyword evidence="3" id="KW-1185">Reference proteome</keyword>
<accession>A0A4Y7T4E8</accession>
<evidence type="ECO:0000256" key="1">
    <source>
        <dbReference type="SAM" id="MobiDB-lite"/>
    </source>
</evidence>
<evidence type="ECO:0000313" key="3">
    <source>
        <dbReference type="Proteomes" id="UP000298030"/>
    </source>
</evidence>
<proteinExistence type="predicted"/>
<evidence type="ECO:0008006" key="4">
    <source>
        <dbReference type="Google" id="ProtNLM"/>
    </source>
</evidence>
<organism evidence="2 3">
    <name type="scientific">Coprinellus micaceus</name>
    <name type="common">Glistening ink-cap mushroom</name>
    <name type="synonym">Coprinus micaceus</name>
    <dbReference type="NCBI Taxonomy" id="71717"/>
    <lineage>
        <taxon>Eukaryota</taxon>
        <taxon>Fungi</taxon>
        <taxon>Dikarya</taxon>
        <taxon>Basidiomycota</taxon>
        <taxon>Agaricomycotina</taxon>
        <taxon>Agaricomycetes</taxon>
        <taxon>Agaricomycetidae</taxon>
        <taxon>Agaricales</taxon>
        <taxon>Agaricineae</taxon>
        <taxon>Psathyrellaceae</taxon>
        <taxon>Coprinellus</taxon>
    </lineage>
</organism>
<reference evidence="2 3" key="1">
    <citation type="journal article" date="2019" name="Nat. Ecol. Evol.">
        <title>Megaphylogeny resolves global patterns of mushroom evolution.</title>
        <authorList>
            <person name="Varga T."/>
            <person name="Krizsan K."/>
            <person name="Foldi C."/>
            <person name="Dima B."/>
            <person name="Sanchez-Garcia M."/>
            <person name="Sanchez-Ramirez S."/>
            <person name="Szollosi G.J."/>
            <person name="Szarkandi J.G."/>
            <person name="Papp V."/>
            <person name="Albert L."/>
            <person name="Andreopoulos W."/>
            <person name="Angelini C."/>
            <person name="Antonin V."/>
            <person name="Barry K.W."/>
            <person name="Bougher N.L."/>
            <person name="Buchanan P."/>
            <person name="Buyck B."/>
            <person name="Bense V."/>
            <person name="Catcheside P."/>
            <person name="Chovatia M."/>
            <person name="Cooper J."/>
            <person name="Damon W."/>
            <person name="Desjardin D."/>
            <person name="Finy P."/>
            <person name="Geml J."/>
            <person name="Haridas S."/>
            <person name="Hughes K."/>
            <person name="Justo A."/>
            <person name="Karasinski D."/>
            <person name="Kautmanova I."/>
            <person name="Kiss B."/>
            <person name="Kocsube S."/>
            <person name="Kotiranta H."/>
            <person name="LaButti K.M."/>
            <person name="Lechner B.E."/>
            <person name="Liimatainen K."/>
            <person name="Lipzen A."/>
            <person name="Lukacs Z."/>
            <person name="Mihaltcheva S."/>
            <person name="Morgado L.N."/>
            <person name="Niskanen T."/>
            <person name="Noordeloos M.E."/>
            <person name="Ohm R.A."/>
            <person name="Ortiz-Santana B."/>
            <person name="Ovrebo C."/>
            <person name="Racz N."/>
            <person name="Riley R."/>
            <person name="Savchenko A."/>
            <person name="Shiryaev A."/>
            <person name="Soop K."/>
            <person name="Spirin V."/>
            <person name="Szebenyi C."/>
            <person name="Tomsovsky M."/>
            <person name="Tulloss R.E."/>
            <person name="Uehling J."/>
            <person name="Grigoriev I.V."/>
            <person name="Vagvolgyi C."/>
            <person name="Papp T."/>
            <person name="Martin F.M."/>
            <person name="Miettinen O."/>
            <person name="Hibbett D.S."/>
            <person name="Nagy L.G."/>
        </authorList>
    </citation>
    <scope>NUCLEOTIDE SEQUENCE [LARGE SCALE GENOMIC DNA]</scope>
    <source>
        <strain evidence="2 3">FP101781</strain>
    </source>
</reference>
<comment type="caution">
    <text evidence="2">The sequence shown here is derived from an EMBL/GenBank/DDBJ whole genome shotgun (WGS) entry which is preliminary data.</text>
</comment>
<feature type="region of interest" description="Disordered" evidence="1">
    <location>
        <begin position="10"/>
        <end position="30"/>
    </location>
</feature>
<dbReference type="SUPFAM" id="SSF52047">
    <property type="entry name" value="RNI-like"/>
    <property type="match status" value="1"/>
</dbReference>
<dbReference type="Proteomes" id="UP000298030">
    <property type="component" value="Unassembled WGS sequence"/>
</dbReference>
<name>A0A4Y7T4E8_COPMI</name>
<dbReference type="EMBL" id="QPFP01000030">
    <property type="protein sequence ID" value="TEB28818.1"/>
    <property type="molecule type" value="Genomic_DNA"/>
</dbReference>